<comment type="caution">
    <text evidence="2">The sequence shown here is derived from an EMBL/GenBank/DDBJ whole genome shotgun (WGS) entry which is preliminary data.</text>
</comment>
<dbReference type="AlphaFoldDB" id="A0A5A9NLH7"/>
<name>A0A5A9NLH7_9TELE</name>
<evidence type="ECO:0000256" key="1">
    <source>
        <dbReference type="SAM" id="MobiDB-lite"/>
    </source>
</evidence>
<dbReference type="Proteomes" id="UP000324632">
    <property type="component" value="Chromosome 17"/>
</dbReference>
<sequence length="268" mass="29207">MGKLMKINPRPPQTLIASQLTSERSADLGSVHATALSHFSLWGAHSGGPIRGAAAVLAWHGFTFLQNWLMLDRTQYKVYLKREVPYTGVKADTAASCAGTVFSCNTHVQDLDGEEPSSLPEEAGRGDSDRSVTGMCEELSQVEIYPALQTPDRGTPDYAWEFVQGLTKTAFLGVKNPCREEMSCCYLISVFEDKLKGANSCLIPEAVYSSQTNIKHSLYLPDSGAHLCLFLPEMSGYSCLMRDAYRSPEVPVLTKPHGDGVIEPGVGK</sequence>
<protein>
    <submittedName>
        <fullName evidence="2">Uncharacterized protein</fullName>
    </submittedName>
</protein>
<accession>A0A5A9NLH7</accession>
<dbReference type="EMBL" id="SOYY01000017">
    <property type="protein sequence ID" value="KAA0709716.1"/>
    <property type="molecule type" value="Genomic_DNA"/>
</dbReference>
<keyword evidence="3" id="KW-1185">Reference proteome</keyword>
<organism evidence="2 3">
    <name type="scientific">Triplophysa tibetana</name>
    <dbReference type="NCBI Taxonomy" id="1572043"/>
    <lineage>
        <taxon>Eukaryota</taxon>
        <taxon>Metazoa</taxon>
        <taxon>Chordata</taxon>
        <taxon>Craniata</taxon>
        <taxon>Vertebrata</taxon>
        <taxon>Euteleostomi</taxon>
        <taxon>Actinopterygii</taxon>
        <taxon>Neopterygii</taxon>
        <taxon>Teleostei</taxon>
        <taxon>Ostariophysi</taxon>
        <taxon>Cypriniformes</taxon>
        <taxon>Nemacheilidae</taxon>
        <taxon>Triplophysa</taxon>
    </lineage>
</organism>
<evidence type="ECO:0000313" key="3">
    <source>
        <dbReference type="Proteomes" id="UP000324632"/>
    </source>
</evidence>
<evidence type="ECO:0000313" key="2">
    <source>
        <dbReference type="EMBL" id="KAA0709716.1"/>
    </source>
</evidence>
<gene>
    <name evidence="2" type="ORF">E1301_Tti019860</name>
</gene>
<feature type="region of interest" description="Disordered" evidence="1">
    <location>
        <begin position="111"/>
        <end position="130"/>
    </location>
</feature>
<reference evidence="2 3" key="1">
    <citation type="journal article" date="2019" name="Mol. Ecol. Resour.">
        <title>Chromosome-level genome assembly of Triplophysa tibetana, a fish adapted to the harsh high-altitude environment of the Tibetan Plateau.</title>
        <authorList>
            <person name="Yang X."/>
            <person name="Liu H."/>
            <person name="Ma Z."/>
            <person name="Zou Y."/>
            <person name="Zou M."/>
            <person name="Mao Y."/>
            <person name="Li X."/>
            <person name="Wang H."/>
            <person name="Chen T."/>
            <person name="Wang W."/>
            <person name="Yang R."/>
        </authorList>
    </citation>
    <scope>NUCLEOTIDE SEQUENCE [LARGE SCALE GENOMIC DNA]</scope>
    <source>
        <strain evidence="2">TTIB1903HZAU</strain>
        <tissue evidence="2">Muscle</tissue>
    </source>
</reference>
<proteinExistence type="predicted"/>